<dbReference type="OrthoDB" id="6127793at2759"/>
<dbReference type="Pfam" id="PF00656">
    <property type="entry name" value="Peptidase_C14"/>
    <property type="match status" value="1"/>
</dbReference>
<dbReference type="InterPro" id="IPR011600">
    <property type="entry name" value="Pept_C14_caspase"/>
</dbReference>
<dbReference type="GeneID" id="111108382"/>
<name>A0A8B8BB11_CRAVI</name>
<sequence>MSKLRYTKMDRIGRVLIVNNQVYHKPHAGSLNCKECTRPFRRQDIAEEDKEVNELLEKFIKLGFTDIDGGTNKFVYKDQTKAQMIALLEKVAKQDLENDYCFICVILSYGKDGVITCVPKDENDSVKNPLVGMLLPLAELQNCLKGEKCKGLLAKPKIFMLQLDKLPGDMTDSAGPEALLAARQVKIPREADFLTYTCDMNNLTKYYGINAWKDGLQKYVLEPQEKNPKEEPMEIQRLLTRMTNIFKSKYKEEKMWSTLVSRPFSPNRSFCRLKTNMDMIAFIRMFVW</sequence>
<proteinExistence type="inferred from homology"/>
<evidence type="ECO:0000313" key="4">
    <source>
        <dbReference type="RefSeq" id="XP_022299934.1"/>
    </source>
</evidence>
<dbReference type="GO" id="GO:0006915">
    <property type="term" value="P:apoptotic process"/>
    <property type="evidence" value="ECO:0007669"/>
    <property type="project" value="TreeGrafter"/>
</dbReference>
<accession>A0A8B8BB11</accession>
<keyword evidence="3" id="KW-1185">Reference proteome</keyword>
<protein>
    <submittedName>
        <fullName evidence="4">Caspase-7-like</fullName>
    </submittedName>
</protein>
<dbReference type="RefSeq" id="XP_022299934.1">
    <property type="nucleotide sequence ID" value="XM_022444226.1"/>
</dbReference>
<evidence type="ECO:0000259" key="2">
    <source>
        <dbReference type="PROSITE" id="PS50208"/>
    </source>
</evidence>
<feature type="domain" description="Caspase family p20" evidence="2">
    <location>
        <begin position="70"/>
        <end position="162"/>
    </location>
</feature>
<dbReference type="PANTHER" id="PTHR10454">
    <property type="entry name" value="CASPASE"/>
    <property type="match status" value="1"/>
</dbReference>
<dbReference type="GO" id="GO:0043525">
    <property type="term" value="P:positive regulation of neuron apoptotic process"/>
    <property type="evidence" value="ECO:0007669"/>
    <property type="project" value="TreeGrafter"/>
</dbReference>
<evidence type="ECO:0000256" key="1">
    <source>
        <dbReference type="ARBA" id="ARBA00010134"/>
    </source>
</evidence>
<dbReference type="GO" id="GO:0004197">
    <property type="term" value="F:cysteine-type endopeptidase activity"/>
    <property type="evidence" value="ECO:0007669"/>
    <property type="project" value="InterPro"/>
</dbReference>
<dbReference type="KEGG" id="cvn:111108382"/>
<dbReference type="GO" id="GO:0005737">
    <property type="term" value="C:cytoplasm"/>
    <property type="evidence" value="ECO:0007669"/>
    <property type="project" value="TreeGrafter"/>
</dbReference>
<dbReference type="InterPro" id="IPR001309">
    <property type="entry name" value="Pept_C14_p20"/>
</dbReference>
<dbReference type="SUPFAM" id="SSF52129">
    <property type="entry name" value="Caspase-like"/>
    <property type="match status" value="1"/>
</dbReference>
<dbReference type="InterPro" id="IPR002398">
    <property type="entry name" value="Pept_C14"/>
</dbReference>
<gene>
    <name evidence="4" type="primary">LOC111108382</name>
</gene>
<evidence type="ECO:0000313" key="3">
    <source>
        <dbReference type="Proteomes" id="UP000694844"/>
    </source>
</evidence>
<dbReference type="InterPro" id="IPR029030">
    <property type="entry name" value="Caspase-like_dom_sf"/>
</dbReference>
<organism evidence="3 4">
    <name type="scientific">Crassostrea virginica</name>
    <name type="common">Eastern oyster</name>
    <dbReference type="NCBI Taxonomy" id="6565"/>
    <lineage>
        <taxon>Eukaryota</taxon>
        <taxon>Metazoa</taxon>
        <taxon>Spiralia</taxon>
        <taxon>Lophotrochozoa</taxon>
        <taxon>Mollusca</taxon>
        <taxon>Bivalvia</taxon>
        <taxon>Autobranchia</taxon>
        <taxon>Pteriomorphia</taxon>
        <taxon>Ostreida</taxon>
        <taxon>Ostreoidea</taxon>
        <taxon>Ostreidae</taxon>
        <taxon>Crassostrea</taxon>
    </lineage>
</organism>
<dbReference type="SMART" id="SM00115">
    <property type="entry name" value="CASc"/>
    <property type="match status" value="1"/>
</dbReference>
<dbReference type="PANTHER" id="PTHR10454:SF232">
    <property type="entry name" value="AT03047P-RELATED"/>
    <property type="match status" value="1"/>
</dbReference>
<dbReference type="PROSITE" id="PS50208">
    <property type="entry name" value="CASPASE_P20"/>
    <property type="match status" value="1"/>
</dbReference>
<reference evidence="4" key="1">
    <citation type="submission" date="2025-08" db="UniProtKB">
        <authorList>
            <consortium name="RefSeq"/>
        </authorList>
    </citation>
    <scope>IDENTIFICATION</scope>
    <source>
        <tissue evidence="4">Whole sample</tissue>
    </source>
</reference>
<dbReference type="Gene3D" id="3.40.50.1460">
    <property type="match status" value="1"/>
</dbReference>
<dbReference type="InterPro" id="IPR015917">
    <property type="entry name" value="Pept_C14A"/>
</dbReference>
<comment type="similarity">
    <text evidence="1">Belongs to the peptidase C14A family.</text>
</comment>
<dbReference type="AlphaFoldDB" id="A0A8B8BB11"/>
<dbReference type="Proteomes" id="UP000694844">
    <property type="component" value="Chromosome 8"/>
</dbReference>
<dbReference type="GO" id="GO:0006508">
    <property type="term" value="P:proteolysis"/>
    <property type="evidence" value="ECO:0007669"/>
    <property type="project" value="InterPro"/>
</dbReference>